<feature type="transmembrane region" description="Helical" evidence="1">
    <location>
        <begin position="55"/>
        <end position="77"/>
    </location>
</feature>
<evidence type="ECO:0000313" key="4">
    <source>
        <dbReference type="Proteomes" id="UP001058124"/>
    </source>
</evidence>
<protein>
    <recommendedName>
        <fullName evidence="2">DUF418 domain-containing protein</fullName>
    </recommendedName>
</protein>
<keyword evidence="4" id="KW-1185">Reference proteome</keyword>
<reference evidence="3" key="1">
    <citation type="submission" date="2022-06" db="EMBL/GenBank/DDBJ databases">
        <title>Draft genome sequences of Leminorella grimontii str. JCM5902.</title>
        <authorList>
            <person name="Wakabayashi Y."/>
            <person name="Kojima K."/>
        </authorList>
    </citation>
    <scope>NUCLEOTIDE SEQUENCE</scope>
    <source>
        <strain evidence="3">JCM 5902</strain>
    </source>
</reference>
<feature type="transmembrane region" description="Helical" evidence="1">
    <location>
        <begin position="316"/>
        <end position="334"/>
    </location>
</feature>
<evidence type="ECO:0000313" key="3">
    <source>
        <dbReference type="EMBL" id="GKX54378.1"/>
    </source>
</evidence>
<feature type="transmembrane region" description="Helical" evidence="1">
    <location>
        <begin position="200"/>
        <end position="222"/>
    </location>
</feature>
<dbReference type="NCBIfam" id="NF008093">
    <property type="entry name" value="PRK10835.1"/>
    <property type="match status" value="1"/>
</dbReference>
<dbReference type="InterPro" id="IPR007349">
    <property type="entry name" value="DUF418"/>
</dbReference>
<name>A0AAV5MYM0_9GAMM</name>
<comment type="caution">
    <text evidence="3">The sequence shown here is derived from an EMBL/GenBank/DDBJ whole genome shotgun (WGS) entry which is preliminary data.</text>
</comment>
<dbReference type="RefSeq" id="WP_027272946.1">
    <property type="nucleotide sequence ID" value="NZ_BRLH01000001.1"/>
</dbReference>
<gene>
    <name evidence="3" type="primary">yeiB</name>
    <name evidence="3" type="ORF">SOASR030_04900</name>
</gene>
<sequence length="388" mass="42865">MPADPVKASRIQALDGARGLALFGILILNIGGFALPRAAYMNPAYAGMPSFSDGAVWTILNVAAQGSFLAAFALLFGAGLELLHRRGSFWNLSRLCWLAMLGFVHGVWLWEGDILLTYALVGIGGVLVMRASSTVRGLLSTGVVLFAIGLLLLFWMGTLMAGVTSADWTPTATDIAREAAWKLAGGEAARGQRLSMTLSVLLSVFLQYGWQLLGLMLIGAALMRNGWLKGEWSTAVYRRQGWFWLLASLAIKAFAVALQWRFEWDLAVSGYYLQVVKEVGSVLQGLAYLALWFGYGQSAGMARVRSLLSQVGRMTLSNYLLQTLVCTTLFYHFGGYRHFDRLTLLAFVPAVWGVNLLFSLIWLRYFRQGPLEWLWRKLTDAVVQRRGA</sequence>
<evidence type="ECO:0000256" key="1">
    <source>
        <dbReference type="SAM" id="Phobius"/>
    </source>
</evidence>
<proteinExistence type="predicted"/>
<feature type="transmembrane region" description="Helical" evidence="1">
    <location>
        <begin position="282"/>
        <end position="304"/>
    </location>
</feature>
<feature type="transmembrane region" description="Helical" evidence="1">
    <location>
        <begin position="20"/>
        <end position="40"/>
    </location>
</feature>
<organism evidence="3 4">
    <name type="scientific">Leminorella grimontii</name>
    <dbReference type="NCBI Taxonomy" id="82981"/>
    <lineage>
        <taxon>Bacteria</taxon>
        <taxon>Pseudomonadati</taxon>
        <taxon>Pseudomonadota</taxon>
        <taxon>Gammaproteobacteria</taxon>
        <taxon>Enterobacterales</taxon>
        <taxon>Budviciaceae</taxon>
        <taxon>Leminorella</taxon>
    </lineage>
</organism>
<dbReference type="AlphaFoldDB" id="A0AAV5MYM0"/>
<feature type="domain" description="DUF418" evidence="2">
    <location>
        <begin position="222"/>
        <end position="379"/>
    </location>
</feature>
<evidence type="ECO:0000259" key="2">
    <source>
        <dbReference type="Pfam" id="PF04235"/>
    </source>
</evidence>
<feature type="transmembrane region" description="Helical" evidence="1">
    <location>
        <begin position="114"/>
        <end position="131"/>
    </location>
</feature>
<feature type="transmembrane region" description="Helical" evidence="1">
    <location>
        <begin position="143"/>
        <end position="163"/>
    </location>
</feature>
<keyword evidence="1" id="KW-0472">Membrane</keyword>
<dbReference type="PANTHER" id="PTHR30590:SF2">
    <property type="entry name" value="INNER MEMBRANE PROTEIN"/>
    <property type="match status" value="1"/>
</dbReference>
<dbReference type="InterPro" id="IPR052529">
    <property type="entry name" value="Bact_Transport_Assoc"/>
</dbReference>
<dbReference type="EMBL" id="BRLH01000001">
    <property type="protein sequence ID" value="GKX54378.1"/>
    <property type="molecule type" value="Genomic_DNA"/>
</dbReference>
<feature type="transmembrane region" description="Helical" evidence="1">
    <location>
        <begin position="89"/>
        <end position="108"/>
    </location>
</feature>
<feature type="transmembrane region" description="Helical" evidence="1">
    <location>
        <begin position="242"/>
        <end position="262"/>
    </location>
</feature>
<dbReference type="Pfam" id="PF04235">
    <property type="entry name" value="DUF418"/>
    <property type="match status" value="1"/>
</dbReference>
<keyword evidence="1" id="KW-0812">Transmembrane</keyword>
<feature type="transmembrane region" description="Helical" evidence="1">
    <location>
        <begin position="346"/>
        <end position="366"/>
    </location>
</feature>
<accession>A0AAV5MYM0</accession>
<keyword evidence="1" id="KW-1133">Transmembrane helix</keyword>
<dbReference type="Proteomes" id="UP001058124">
    <property type="component" value="Unassembled WGS sequence"/>
</dbReference>
<dbReference type="PANTHER" id="PTHR30590">
    <property type="entry name" value="INNER MEMBRANE PROTEIN"/>
    <property type="match status" value="1"/>
</dbReference>